<dbReference type="Pfam" id="PF07669">
    <property type="entry name" value="Eco57I"/>
    <property type="match status" value="1"/>
</dbReference>
<comment type="catalytic activity">
    <reaction evidence="5">
        <text>a 2'-deoxyadenosine in DNA + S-adenosyl-L-methionine = an N(6)-methyl-2'-deoxyadenosine in DNA + S-adenosyl-L-homocysteine + H(+)</text>
        <dbReference type="Rhea" id="RHEA:15197"/>
        <dbReference type="Rhea" id="RHEA-COMP:12418"/>
        <dbReference type="Rhea" id="RHEA-COMP:12419"/>
        <dbReference type="ChEBI" id="CHEBI:15378"/>
        <dbReference type="ChEBI" id="CHEBI:57856"/>
        <dbReference type="ChEBI" id="CHEBI:59789"/>
        <dbReference type="ChEBI" id="CHEBI:90615"/>
        <dbReference type="ChEBI" id="CHEBI:90616"/>
        <dbReference type="EC" id="2.1.1.72"/>
    </reaction>
</comment>
<dbReference type="SUPFAM" id="SSF53335">
    <property type="entry name" value="S-adenosyl-L-methionine-dependent methyltransferases"/>
    <property type="match status" value="1"/>
</dbReference>
<dbReference type="GO" id="GO:0009007">
    <property type="term" value="F:site-specific DNA-methyltransferase (adenine-specific) activity"/>
    <property type="evidence" value="ECO:0007669"/>
    <property type="project" value="UniProtKB-EC"/>
</dbReference>
<evidence type="ECO:0000256" key="1">
    <source>
        <dbReference type="ARBA" id="ARBA00011900"/>
    </source>
</evidence>
<dbReference type="PANTHER" id="PTHR33841:SF1">
    <property type="entry name" value="DNA METHYLTRANSFERASE A"/>
    <property type="match status" value="1"/>
</dbReference>
<evidence type="ECO:0000313" key="7">
    <source>
        <dbReference type="EMBL" id="MBM3331947.1"/>
    </source>
</evidence>
<name>A0A938BTS8_UNCW3</name>
<dbReference type="GO" id="GO:0003676">
    <property type="term" value="F:nucleic acid binding"/>
    <property type="evidence" value="ECO:0007669"/>
    <property type="project" value="InterPro"/>
</dbReference>
<dbReference type="EMBL" id="VGIR01000051">
    <property type="protein sequence ID" value="MBM3331947.1"/>
    <property type="molecule type" value="Genomic_DNA"/>
</dbReference>
<keyword evidence="2" id="KW-0489">Methyltransferase</keyword>
<feature type="domain" description="Type II methyltransferase M.TaqI-like" evidence="6">
    <location>
        <begin position="305"/>
        <end position="553"/>
    </location>
</feature>
<dbReference type="PROSITE" id="PS00092">
    <property type="entry name" value="N6_MTASE"/>
    <property type="match status" value="1"/>
</dbReference>
<dbReference type="PANTHER" id="PTHR33841">
    <property type="entry name" value="DNA METHYLTRANSFERASE YEEA-RELATED"/>
    <property type="match status" value="1"/>
</dbReference>
<dbReference type="Gene3D" id="3.40.50.150">
    <property type="entry name" value="Vaccinia Virus protein VP39"/>
    <property type="match status" value="1"/>
</dbReference>
<accession>A0A938BTS8</accession>
<keyword evidence="3" id="KW-0808">Transferase</keyword>
<gene>
    <name evidence="7" type="ORF">FJY68_08885</name>
</gene>
<proteinExistence type="predicted"/>
<dbReference type="GO" id="GO:0032259">
    <property type="term" value="P:methylation"/>
    <property type="evidence" value="ECO:0007669"/>
    <property type="project" value="UniProtKB-KW"/>
</dbReference>
<dbReference type="EC" id="2.1.1.72" evidence="1"/>
<dbReference type="GO" id="GO:0006304">
    <property type="term" value="P:DNA modification"/>
    <property type="evidence" value="ECO:0007669"/>
    <property type="project" value="InterPro"/>
</dbReference>
<dbReference type="InterPro" id="IPR029063">
    <property type="entry name" value="SAM-dependent_MTases_sf"/>
</dbReference>
<sequence length="853" mass="96379">MNERAWAIGRDDFMSHGLYRFRECFSKPDRALGLFKTIPFLNGGLFECLDRDFGAEVSPRYRRVDGFSRRADSQPTVPDFLFFSRDDIVDLSDDYGDAKFKRTNVRGLFRTFEDYKFTVAENTPIEEEVALDPELSGRVFENLLAAYNPETQATARKETGSFFTPRPIVDYMADEALIACLAARLSEAVPRAKDIEGRLRHLFSYTTEPHKFSPSESAALIAAIDVLKVLDPAVGSGAFPMGILHKLVHVLGKLDPKNEAWKEKQVVKASEIPDSMLREKAIADIEQAFERNELDYGRKLYLIENCIYGVDIQPIAVQIAKMRFFISLVVEQKLDEAAPNRGIRALPNLETKFVAANTLIGIERPAQLPIRNSDVVRLETELAGVRRQHFTARALKTKRKLREQDAKLRREVAELLRHDGLPDKTARILAGWDPYDQNSSAGFFDVEWMFGLSRGFDVAIGNPPYVSALEFTKTYGRAMRDALNSRFTSATGAYDLYVPFVEQGLRLCASDGWLCYITPNKYLAAKYAEGLRRWILDNGCLHKVADLSCVPVFDETSVYPVISLISRRRGTSDSVEVLLPTSRQLQDFTLDAYRKLEVPYDWLDELPESIWGFLLSPNVQMLRSFTRNTVTLADLGSVNATSTAAESDDYGSHLTSRQTSDGIKVVNTGTIERYVTLWGRTEMTHSGRGLLTPYLPLRKAHVSETRTTLYRSPKLLFAKMARECEAALDDKGEYASLNTNCFHDPKPGVDLLYVAGLCNTRVFMFVYDLLFGALRMSGGYYQFQSPQLRVMPVPSVKPREQERVSSSVRRIMTSKRKNLNADTSKLEDELESVVCQLYGLTKDEIAIVEGRTR</sequence>
<protein>
    <recommendedName>
        <fullName evidence="1">site-specific DNA-methyltransferase (adenine-specific)</fullName>
        <ecNumber evidence="1">2.1.1.72</ecNumber>
    </recommendedName>
</protein>
<dbReference type="PRINTS" id="PR00507">
    <property type="entry name" value="N12N6MTFRASE"/>
</dbReference>
<dbReference type="InterPro" id="IPR011639">
    <property type="entry name" value="MethylTrfase_TaqI-like_dom"/>
</dbReference>
<evidence type="ECO:0000256" key="4">
    <source>
        <dbReference type="ARBA" id="ARBA00022691"/>
    </source>
</evidence>
<reference evidence="7" key="1">
    <citation type="submission" date="2019-03" db="EMBL/GenBank/DDBJ databases">
        <title>Lake Tanganyika Metagenome-Assembled Genomes (MAGs).</title>
        <authorList>
            <person name="Tran P."/>
        </authorList>
    </citation>
    <scope>NUCLEOTIDE SEQUENCE</scope>
    <source>
        <strain evidence="7">K_DeepCast_150m_m2_040</strain>
    </source>
</reference>
<evidence type="ECO:0000259" key="6">
    <source>
        <dbReference type="Pfam" id="PF07669"/>
    </source>
</evidence>
<evidence type="ECO:0000256" key="5">
    <source>
        <dbReference type="ARBA" id="ARBA00047942"/>
    </source>
</evidence>
<dbReference type="InterPro" id="IPR050953">
    <property type="entry name" value="N4_N6_ade-DNA_methylase"/>
</dbReference>
<dbReference type="InterPro" id="IPR002052">
    <property type="entry name" value="DNA_methylase_N6_adenine_CS"/>
</dbReference>
<evidence type="ECO:0000256" key="3">
    <source>
        <dbReference type="ARBA" id="ARBA00022679"/>
    </source>
</evidence>
<comment type="caution">
    <text evidence="7">The sequence shown here is derived from an EMBL/GenBank/DDBJ whole genome shotgun (WGS) entry which is preliminary data.</text>
</comment>
<dbReference type="Proteomes" id="UP000779900">
    <property type="component" value="Unassembled WGS sequence"/>
</dbReference>
<evidence type="ECO:0000256" key="2">
    <source>
        <dbReference type="ARBA" id="ARBA00022603"/>
    </source>
</evidence>
<evidence type="ECO:0000313" key="8">
    <source>
        <dbReference type="Proteomes" id="UP000779900"/>
    </source>
</evidence>
<organism evidence="7 8">
    <name type="scientific">candidate division WOR-3 bacterium</name>
    <dbReference type="NCBI Taxonomy" id="2052148"/>
    <lineage>
        <taxon>Bacteria</taxon>
        <taxon>Bacteria division WOR-3</taxon>
    </lineage>
</organism>
<keyword evidence="4" id="KW-0949">S-adenosyl-L-methionine</keyword>
<dbReference type="AlphaFoldDB" id="A0A938BTS8"/>